<protein>
    <submittedName>
        <fullName evidence="3">Uncharacterized protein</fullName>
    </submittedName>
</protein>
<evidence type="ECO:0000313" key="4">
    <source>
        <dbReference type="Proteomes" id="UP000270471"/>
    </source>
</evidence>
<dbReference type="Proteomes" id="UP000270471">
    <property type="component" value="Unassembled WGS sequence"/>
</dbReference>
<proteinExistence type="predicted"/>
<feature type="transmembrane region" description="Helical" evidence="2">
    <location>
        <begin position="84"/>
        <end position="104"/>
    </location>
</feature>
<keyword evidence="4" id="KW-1185">Reference proteome</keyword>
<feature type="region of interest" description="Disordered" evidence="1">
    <location>
        <begin position="247"/>
        <end position="322"/>
    </location>
</feature>
<evidence type="ECO:0000256" key="1">
    <source>
        <dbReference type="SAM" id="MobiDB-lite"/>
    </source>
</evidence>
<dbReference type="RefSeq" id="WP_183154502.1">
    <property type="nucleotide sequence ID" value="NZ_PENI01000013.1"/>
</dbReference>
<keyword evidence="2" id="KW-0472">Membrane</keyword>
<feature type="compositionally biased region" description="Basic and acidic residues" evidence="1">
    <location>
        <begin position="264"/>
        <end position="281"/>
    </location>
</feature>
<evidence type="ECO:0000313" key="3">
    <source>
        <dbReference type="EMBL" id="RMB84063.1"/>
    </source>
</evidence>
<gene>
    <name evidence="3" type="ORF">CTZ28_21415</name>
</gene>
<accession>A0A3M0IBD8</accession>
<dbReference type="AlphaFoldDB" id="A0A3M0IBD8"/>
<sequence length="322" mass="33675">MLGTLKTFGQWLPARPWLDDPHCNLHVAMGVLMALVFSAGALWFVAAVLFLADGRFRGGAWPARVTYGGRAGLVGVRLTGTGPWAVAGILAVVLATIGVAWWPVASARREPWTRSPGGTCRSRCGPLARAHRARAGFRRPVGGRVATDGVVTEVGPGEPVVGADAQLAGTPRLADQAAGVFGPVVLALAAAMLGFRPGVGAEPQEVLAAGRMRLQAGLPASPARLLRSVLRAREKAAQNRPLQFDEDGFTADMRIGQGPLQDEPAVHGRPQVEPDGGERGVNEVLDSAMKTPPAPAPARPGVQPMPAFRPSSTRNSGRWSGA</sequence>
<name>A0A3M0IBD8_9ACTN</name>
<reference evidence="3 4" key="1">
    <citation type="submission" date="2017-11" db="EMBL/GenBank/DDBJ databases">
        <title>Draft genome of actinobacteria isolated from guarana (Paullinia cupana (Mart.) Ducke.</title>
        <authorList>
            <person name="Siqueira K.A."/>
            <person name="Liotti R.G."/>
            <person name="Mendes T.A.O."/>
            <person name="Soares M.A."/>
        </authorList>
    </citation>
    <scope>NUCLEOTIDE SEQUENCE [LARGE SCALE GENOMIC DNA]</scope>
    <source>
        <strain evidence="3 4">193</strain>
    </source>
</reference>
<keyword evidence="2" id="KW-1133">Transmembrane helix</keyword>
<comment type="caution">
    <text evidence="3">The sequence shown here is derived from an EMBL/GenBank/DDBJ whole genome shotgun (WGS) entry which is preliminary data.</text>
</comment>
<feature type="transmembrane region" description="Helical" evidence="2">
    <location>
        <begin position="25"/>
        <end position="52"/>
    </location>
</feature>
<organism evidence="3 4">
    <name type="scientific">Streptomyces shenzhenensis</name>
    <dbReference type="NCBI Taxonomy" id="943815"/>
    <lineage>
        <taxon>Bacteria</taxon>
        <taxon>Bacillati</taxon>
        <taxon>Actinomycetota</taxon>
        <taxon>Actinomycetes</taxon>
        <taxon>Kitasatosporales</taxon>
        <taxon>Streptomycetaceae</taxon>
        <taxon>Streptomyces</taxon>
    </lineage>
</organism>
<dbReference type="EMBL" id="PENI01000013">
    <property type="protein sequence ID" value="RMB84063.1"/>
    <property type="molecule type" value="Genomic_DNA"/>
</dbReference>
<feature type="compositionally biased region" description="Polar residues" evidence="1">
    <location>
        <begin position="310"/>
        <end position="322"/>
    </location>
</feature>
<evidence type="ECO:0000256" key="2">
    <source>
        <dbReference type="SAM" id="Phobius"/>
    </source>
</evidence>
<keyword evidence="2" id="KW-0812">Transmembrane</keyword>